<evidence type="ECO:0008006" key="10">
    <source>
        <dbReference type="Google" id="ProtNLM"/>
    </source>
</evidence>
<feature type="compositionally biased region" description="Basic and acidic residues" evidence="7">
    <location>
        <begin position="261"/>
        <end position="270"/>
    </location>
</feature>
<evidence type="ECO:0000256" key="1">
    <source>
        <dbReference type="ARBA" id="ARBA00007387"/>
    </source>
</evidence>
<keyword evidence="2" id="KW-0812">Transmembrane</keyword>
<evidence type="ECO:0000313" key="9">
    <source>
        <dbReference type="Proteomes" id="UP000265515"/>
    </source>
</evidence>
<feature type="region of interest" description="Disordered" evidence="7">
    <location>
        <begin position="395"/>
        <end position="417"/>
    </location>
</feature>
<accession>A0A388JWB8</accession>
<keyword evidence="5" id="KW-0539">Nucleus</keyword>
<gene>
    <name evidence="8" type="ORF">CBR_g28544</name>
</gene>
<comment type="caution">
    <text evidence="8">The sequence shown here is derived from an EMBL/GenBank/DDBJ whole genome shotgun (WGS) entry which is preliminary data.</text>
</comment>
<dbReference type="Proteomes" id="UP000265515">
    <property type="component" value="Unassembled WGS sequence"/>
</dbReference>
<comment type="subcellular location">
    <subcellularLocation>
        <location evidence="6">Nucleus outer membrane</location>
        <topology evidence="6">Single-pass membrane protein</topology>
    </subcellularLocation>
</comment>
<dbReference type="InterPro" id="IPR008547">
    <property type="entry name" value="DUF829_TMEM53"/>
</dbReference>
<feature type="region of interest" description="Disordered" evidence="7">
    <location>
        <begin position="558"/>
        <end position="583"/>
    </location>
</feature>
<feature type="compositionally biased region" description="Low complexity" evidence="7">
    <location>
        <begin position="306"/>
        <end position="326"/>
    </location>
</feature>
<feature type="compositionally biased region" description="Gly residues" evidence="7">
    <location>
        <begin position="567"/>
        <end position="581"/>
    </location>
</feature>
<dbReference type="PANTHER" id="PTHR12265:SF30">
    <property type="entry name" value="TRANSMEMBRANE PROTEIN 53"/>
    <property type="match status" value="1"/>
</dbReference>
<proteinExistence type="inferred from homology"/>
<dbReference type="Gramene" id="GBG62067">
    <property type="protein sequence ID" value="GBG62067"/>
    <property type="gene ID" value="CBR_g28544"/>
</dbReference>
<dbReference type="SUPFAM" id="SSF53474">
    <property type="entry name" value="alpha/beta-Hydrolases"/>
    <property type="match status" value="1"/>
</dbReference>
<dbReference type="EMBL" id="BFEA01000025">
    <property type="protein sequence ID" value="GBG62067.1"/>
    <property type="molecule type" value="Genomic_DNA"/>
</dbReference>
<evidence type="ECO:0000256" key="5">
    <source>
        <dbReference type="ARBA" id="ARBA00023242"/>
    </source>
</evidence>
<dbReference type="GO" id="GO:0005640">
    <property type="term" value="C:nuclear outer membrane"/>
    <property type="evidence" value="ECO:0007669"/>
    <property type="project" value="UniProtKB-SubCell"/>
</dbReference>
<evidence type="ECO:0000256" key="7">
    <source>
        <dbReference type="SAM" id="MobiDB-lite"/>
    </source>
</evidence>
<feature type="compositionally biased region" description="Polar residues" evidence="7">
    <location>
        <begin position="276"/>
        <end position="293"/>
    </location>
</feature>
<name>A0A388JWB8_CHABU</name>
<dbReference type="InterPro" id="IPR029058">
    <property type="entry name" value="AB_hydrolase_fold"/>
</dbReference>
<organism evidence="8 9">
    <name type="scientific">Chara braunii</name>
    <name type="common">Braun's stonewort</name>
    <dbReference type="NCBI Taxonomy" id="69332"/>
    <lineage>
        <taxon>Eukaryota</taxon>
        <taxon>Viridiplantae</taxon>
        <taxon>Streptophyta</taxon>
        <taxon>Charophyceae</taxon>
        <taxon>Charales</taxon>
        <taxon>Characeae</taxon>
        <taxon>Chara</taxon>
    </lineage>
</organism>
<evidence type="ECO:0000256" key="3">
    <source>
        <dbReference type="ARBA" id="ARBA00022989"/>
    </source>
</evidence>
<keyword evidence="9" id="KW-1185">Reference proteome</keyword>
<evidence type="ECO:0000256" key="2">
    <source>
        <dbReference type="ARBA" id="ARBA00022692"/>
    </source>
</evidence>
<keyword evidence="3" id="KW-1133">Transmembrane helix</keyword>
<feature type="region of interest" description="Disordered" evidence="7">
    <location>
        <begin position="196"/>
        <end position="235"/>
    </location>
</feature>
<dbReference type="AlphaFoldDB" id="A0A388JWB8"/>
<sequence length="898" mass="94984">MGSRLRLGVSLPLNRSCRLRRSGHVALRRLALVNDPREEAIGDCVTSNHRATARLVGCDKLAGRGDPEVKKRRALTVAALPPTLRVSSVGDVRRRRGGSGRGLVGGKGIATFGGQLAREPRSDVARAWQGRGLAVRRSLNLLLTVGGQPVCARSRSRSPSPELPAMAVATALRLWGHNPTMAAAAAAAVATAAASTSDSPAHVPARATAEGENTGGEKPWSSTRNGPNSVRPPQVPILFYPAATNDGPSFLFPLDRATSAESDHLRDGDLSKSVGPGSSRNSPWNSQVSSFPPSSDKHHVSLRTFASSSPSFSSSSSPSSSRSSSSSSPPYFVFSSSSSSQHSPASSHPHLSAQSINGNGKLFELSQSKNNGDGFELQQLRSNLPSFSSAASSSSSSPSFPSSSPSAQSSSSSSSFLARPSSGDPLWPAMKLPPSTSSSSHVAWIQGSSSLSPMNIPAKNIFSPAAVFIPVSSVHSPQGSFPSFSQAIAESQLRAVFSPALFSSSSSFLASGAGGGILAGGVPTAGVRWARRCLDEVAPVSGQTSTSTAVWPRALHTWHVPKPGSGRSEGGGGPGDGPGEVGGKKQAVTVVLLGWLGCQQKHLRRYAEWYTSQGMNAVTFVVPMSSVLSLGPDGKAEKHVQSLVEQLERWIVTEREGGVAAQAAPRGEAGERSLVFHTFSNTGWLTYGAVLEALKKRVPDAFQNIRGCIVDSAPVVDPDPQVWASGFSAAILKKRSASTLSEQNTPAKIKVDLGDGLQAEIDRSELPGGQQSPTEAALKKVLEKFFSVFLEVPIIRRRLMEVTSILQKEQPKCPQLYIYSTSDAVIPHTRVEAFMEMQKQNGVRVMGRRLEGSPHVDHFRTAPHIYTSQLQKFLQCCFGPVKEGEKQSEELATAGHPC</sequence>
<comment type="similarity">
    <text evidence="1">Belongs to the TMEM53 family.</text>
</comment>
<feature type="region of interest" description="Disordered" evidence="7">
    <location>
        <begin position="260"/>
        <end position="326"/>
    </location>
</feature>
<keyword evidence="4" id="KW-0472">Membrane</keyword>
<dbReference type="OrthoDB" id="77878at2759"/>
<protein>
    <recommendedName>
        <fullName evidence="10">Transmembrane protein 53</fullName>
    </recommendedName>
</protein>
<dbReference type="Pfam" id="PF05705">
    <property type="entry name" value="DUF829"/>
    <property type="match status" value="1"/>
</dbReference>
<dbReference type="Gene3D" id="3.40.50.1820">
    <property type="entry name" value="alpha/beta hydrolase"/>
    <property type="match status" value="1"/>
</dbReference>
<evidence type="ECO:0000313" key="8">
    <source>
        <dbReference type="EMBL" id="GBG62067.1"/>
    </source>
</evidence>
<dbReference type="PANTHER" id="PTHR12265">
    <property type="entry name" value="TRANSMEMBRANE PROTEIN 53"/>
    <property type="match status" value="1"/>
</dbReference>
<reference evidence="8 9" key="1">
    <citation type="journal article" date="2018" name="Cell">
        <title>The Chara Genome: Secondary Complexity and Implications for Plant Terrestrialization.</title>
        <authorList>
            <person name="Nishiyama T."/>
            <person name="Sakayama H."/>
            <person name="Vries J.D."/>
            <person name="Buschmann H."/>
            <person name="Saint-Marcoux D."/>
            <person name="Ullrich K.K."/>
            <person name="Haas F.B."/>
            <person name="Vanderstraeten L."/>
            <person name="Becker D."/>
            <person name="Lang D."/>
            <person name="Vosolsobe S."/>
            <person name="Rombauts S."/>
            <person name="Wilhelmsson P.K.I."/>
            <person name="Janitza P."/>
            <person name="Kern R."/>
            <person name="Heyl A."/>
            <person name="Rumpler F."/>
            <person name="Villalobos L.I.A.C."/>
            <person name="Clay J.M."/>
            <person name="Skokan R."/>
            <person name="Toyoda A."/>
            <person name="Suzuki Y."/>
            <person name="Kagoshima H."/>
            <person name="Schijlen E."/>
            <person name="Tajeshwar N."/>
            <person name="Catarino B."/>
            <person name="Hetherington A.J."/>
            <person name="Saltykova A."/>
            <person name="Bonnot C."/>
            <person name="Breuninger H."/>
            <person name="Symeonidi A."/>
            <person name="Radhakrishnan G.V."/>
            <person name="Van Nieuwerburgh F."/>
            <person name="Deforce D."/>
            <person name="Chang C."/>
            <person name="Karol K.G."/>
            <person name="Hedrich R."/>
            <person name="Ulvskov P."/>
            <person name="Glockner G."/>
            <person name="Delwiche C.F."/>
            <person name="Petrasek J."/>
            <person name="Van de Peer Y."/>
            <person name="Friml J."/>
            <person name="Beilby M."/>
            <person name="Dolan L."/>
            <person name="Kohara Y."/>
            <person name="Sugano S."/>
            <person name="Fujiyama A."/>
            <person name="Delaux P.-M."/>
            <person name="Quint M."/>
            <person name="TheiBen G."/>
            <person name="Hagemann M."/>
            <person name="Harholt J."/>
            <person name="Dunand C."/>
            <person name="Zachgo S."/>
            <person name="Langdale J."/>
            <person name="Maumus F."/>
            <person name="Straeten D.V.D."/>
            <person name="Gould S.B."/>
            <person name="Rensing S.A."/>
        </authorList>
    </citation>
    <scope>NUCLEOTIDE SEQUENCE [LARGE SCALE GENOMIC DNA]</scope>
    <source>
        <strain evidence="8 9">S276</strain>
    </source>
</reference>
<evidence type="ECO:0000256" key="4">
    <source>
        <dbReference type="ARBA" id="ARBA00023136"/>
    </source>
</evidence>
<evidence type="ECO:0000256" key="6">
    <source>
        <dbReference type="ARBA" id="ARBA00034303"/>
    </source>
</evidence>